<protein>
    <recommendedName>
        <fullName evidence="4">Histidine kinase</fullName>
    </recommendedName>
</protein>
<keyword evidence="3" id="KW-1185">Reference proteome</keyword>
<comment type="caution">
    <text evidence="2">The sequence shown here is derived from an EMBL/GenBank/DDBJ whole genome shotgun (WGS) entry which is preliminary data.</text>
</comment>
<organism evidence="2 3">
    <name type="scientific">Methylopila henanensis</name>
    <dbReference type="NCBI Taxonomy" id="873516"/>
    <lineage>
        <taxon>Bacteria</taxon>
        <taxon>Pseudomonadati</taxon>
        <taxon>Pseudomonadota</taxon>
        <taxon>Alphaproteobacteria</taxon>
        <taxon>Hyphomicrobiales</taxon>
        <taxon>Methylopilaceae</taxon>
        <taxon>Methylopila</taxon>
    </lineage>
</organism>
<feature type="region of interest" description="Disordered" evidence="1">
    <location>
        <begin position="41"/>
        <end position="72"/>
    </location>
</feature>
<evidence type="ECO:0000313" key="2">
    <source>
        <dbReference type="EMBL" id="MFD1702393.1"/>
    </source>
</evidence>
<accession>A0ABW4K4P6</accession>
<dbReference type="RefSeq" id="WP_378797660.1">
    <property type="nucleotide sequence ID" value="NZ_JBHUER010000003.1"/>
</dbReference>
<evidence type="ECO:0000256" key="1">
    <source>
        <dbReference type="SAM" id="MobiDB-lite"/>
    </source>
</evidence>
<sequence length="72" mass="7557">MPSLMRFLTVIGVIAGLGFGAMYALATFVTPRTREMTVTIPTNKLRAQPTEAEARLDRDGPHAAAGGGASQP</sequence>
<evidence type="ECO:0008006" key="4">
    <source>
        <dbReference type="Google" id="ProtNLM"/>
    </source>
</evidence>
<proteinExistence type="predicted"/>
<reference evidence="3" key="1">
    <citation type="journal article" date="2019" name="Int. J. Syst. Evol. Microbiol.">
        <title>The Global Catalogue of Microorganisms (GCM) 10K type strain sequencing project: providing services to taxonomists for standard genome sequencing and annotation.</title>
        <authorList>
            <consortium name="The Broad Institute Genomics Platform"/>
            <consortium name="The Broad Institute Genome Sequencing Center for Infectious Disease"/>
            <person name="Wu L."/>
            <person name="Ma J."/>
        </authorList>
    </citation>
    <scope>NUCLEOTIDE SEQUENCE [LARGE SCALE GENOMIC DNA]</scope>
    <source>
        <strain evidence="3">KCTC 23707</strain>
    </source>
</reference>
<evidence type="ECO:0000313" key="3">
    <source>
        <dbReference type="Proteomes" id="UP001597308"/>
    </source>
</evidence>
<feature type="compositionally biased region" description="Basic and acidic residues" evidence="1">
    <location>
        <begin position="52"/>
        <end position="61"/>
    </location>
</feature>
<dbReference type="EMBL" id="JBHUER010000003">
    <property type="protein sequence ID" value="MFD1702393.1"/>
    <property type="molecule type" value="Genomic_DNA"/>
</dbReference>
<name>A0ABW4K4P6_9HYPH</name>
<gene>
    <name evidence="2" type="ORF">ACFSCV_05175</name>
</gene>
<dbReference type="Proteomes" id="UP001597308">
    <property type="component" value="Unassembled WGS sequence"/>
</dbReference>